<evidence type="ECO:0000313" key="12">
    <source>
        <dbReference type="EMBL" id="TKS52955.1"/>
    </source>
</evidence>
<name>A0A4Z1R331_9GAMM</name>
<dbReference type="AlphaFoldDB" id="A0A4Z1R331"/>
<dbReference type="InterPro" id="IPR012910">
    <property type="entry name" value="Plug_dom"/>
</dbReference>
<keyword evidence="13" id="KW-1185">Reference proteome</keyword>
<dbReference type="EMBL" id="SPUH01000002">
    <property type="protein sequence ID" value="TKS52955.1"/>
    <property type="molecule type" value="Genomic_DNA"/>
</dbReference>
<keyword evidence="4 8" id="KW-0812">Transmembrane</keyword>
<evidence type="ECO:0000256" key="4">
    <source>
        <dbReference type="ARBA" id="ARBA00022692"/>
    </source>
</evidence>
<protein>
    <submittedName>
        <fullName evidence="12">TonB-dependent receptor</fullName>
    </submittedName>
</protein>
<dbReference type="RefSeq" id="WP_134675075.1">
    <property type="nucleotide sequence ID" value="NZ_CP039383.2"/>
</dbReference>
<dbReference type="Gene3D" id="2.40.170.20">
    <property type="entry name" value="TonB-dependent receptor, beta-barrel domain"/>
    <property type="match status" value="1"/>
</dbReference>
<comment type="similarity">
    <text evidence="8 9">Belongs to the TonB-dependent receptor family.</text>
</comment>
<dbReference type="GO" id="GO:0009279">
    <property type="term" value="C:cell outer membrane"/>
    <property type="evidence" value="ECO:0007669"/>
    <property type="project" value="UniProtKB-SubCell"/>
</dbReference>
<keyword evidence="2 8" id="KW-0813">Transport</keyword>
<keyword evidence="6 8" id="KW-0472">Membrane</keyword>
<keyword evidence="3 8" id="KW-1134">Transmembrane beta strand</keyword>
<dbReference type="InterPro" id="IPR036942">
    <property type="entry name" value="Beta-barrel_TonB_sf"/>
</dbReference>
<evidence type="ECO:0000256" key="3">
    <source>
        <dbReference type="ARBA" id="ARBA00022452"/>
    </source>
</evidence>
<dbReference type="PROSITE" id="PS52016">
    <property type="entry name" value="TONB_DEPENDENT_REC_3"/>
    <property type="match status" value="1"/>
</dbReference>
<evidence type="ECO:0000259" key="11">
    <source>
        <dbReference type="Pfam" id="PF07715"/>
    </source>
</evidence>
<dbReference type="InterPro" id="IPR039426">
    <property type="entry name" value="TonB-dep_rcpt-like"/>
</dbReference>
<evidence type="ECO:0000256" key="9">
    <source>
        <dbReference type="RuleBase" id="RU003357"/>
    </source>
</evidence>
<dbReference type="PANTHER" id="PTHR47234">
    <property type="match status" value="1"/>
</dbReference>
<dbReference type="Proteomes" id="UP000298681">
    <property type="component" value="Unassembled WGS sequence"/>
</dbReference>
<organism evidence="12 13">
    <name type="scientific">Luteimonas yindakuii</name>
    <dbReference type="NCBI Taxonomy" id="2565782"/>
    <lineage>
        <taxon>Bacteria</taxon>
        <taxon>Pseudomonadati</taxon>
        <taxon>Pseudomonadota</taxon>
        <taxon>Gammaproteobacteria</taxon>
        <taxon>Lysobacterales</taxon>
        <taxon>Lysobacteraceae</taxon>
        <taxon>Luteimonas</taxon>
    </lineage>
</organism>
<accession>A0A4Z1R331</accession>
<evidence type="ECO:0000256" key="2">
    <source>
        <dbReference type="ARBA" id="ARBA00022448"/>
    </source>
</evidence>
<sequence length="945" mass="101893">MKARIPAMRPGLLPAAILTALLPVAASAQAQDAADGATTLDRISVTGSRIRGVQIENQQPILTVSRQDIERSGHTSVADLLQNIPSAGSPAISRADALASGENVGGYYIDIRNMGANRTLVLLNGVRLGATTGGYQDLSQIPMSAIERIDVLKDGASSIYGSDAIAAVVNVITRKRFEGAEASVQYGQFGQGDGAETTYSGTVGVANDRSGITVSAEVMEADPVYGGDRFFSRYGNAGPDYPGSGWSAVSQAGSWQNAAGEWVTLREGGNPTNAADYVVLTPAGYANSNEQMLVSTGMKRESVFSNINYDLTDRITLNADILFNKRTTNQQIAGYPYQSLAFDTPLSGDSAFNPVGEDIEFRRRLWEVPRTTRSELKTTRFSGGVSGFFDIADKPWDWDVNYAYNRNEVTKTGHGDASLLATAQALGPSYIDAAGIAQCGVAGVSDPSLAGCRPWNPLLPYGVAGQGSLANADVQDFLFPYYTDTGETKTKILSANLSGSLFELPAGDLSMAVGIEHRKDEGRFVPDAFAQSGNYTGLAASTTLGEYEVDEAYIEFNVPILSDMAFARELTVNVASRYSDYSNFGDTINSKFSVLWRPTDAMAVRGTWAEGFRAPSIDNLYGGTGASFEQYTDPCSVGVPGSVNGNAACNAAGVPVGYVQLGQGLEPCTAWPCQTPDQFISGSNPNLGPETSESITAGIVYSPEFVDGLDVSVDWYRYEIENMIISDSVNRILRDCYVIGDSSRCAGVVRAGDGHISNMFYGLTNLGSMKTEGWDIGLKYRMLDTAFGGFQFNWQTTYTSKYETAAQNAAGEDIMVGQVGDPGIFRVKSNFNVNWSINDDWNVGWTARYYSGINDGCVANRPCSDSDRYAYGETAPRNQLGSNTFHDFQVAYTAPWNATISVGVDNVFEREAQIMYSGGNVSTAFPYYPEFDIGRFTYMRYVQRF</sequence>
<dbReference type="Pfam" id="PF07715">
    <property type="entry name" value="Plug"/>
    <property type="match status" value="1"/>
</dbReference>
<comment type="caution">
    <text evidence="12">The sequence shown here is derived from an EMBL/GenBank/DDBJ whole genome shotgun (WGS) entry which is preliminary data.</text>
</comment>
<keyword evidence="12" id="KW-0675">Receptor</keyword>
<proteinExistence type="inferred from homology"/>
<dbReference type="Pfam" id="PF00593">
    <property type="entry name" value="TonB_dep_Rec_b-barrel"/>
    <property type="match status" value="1"/>
</dbReference>
<comment type="subcellular location">
    <subcellularLocation>
        <location evidence="1 8">Cell outer membrane</location>
        <topology evidence="1 8">Multi-pass membrane protein</topology>
    </subcellularLocation>
</comment>
<gene>
    <name evidence="12" type="ORF">E4582_12145</name>
</gene>
<evidence type="ECO:0000256" key="8">
    <source>
        <dbReference type="PROSITE-ProRule" id="PRU01360"/>
    </source>
</evidence>
<dbReference type="InterPro" id="IPR037066">
    <property type="entry name" value="Plug_dom_sf"/>
</dbReference>
<evidence type="ECO:0000256" key="7">
    <source>
        <dbReference type="ARBA" id="ARBA00023237"/>
    </source>
</evidence>
<dbReference type="Gene3D" id="2.170.130.10">
    <property type="entry name" value="TonB-dependent receptor, plug domain"/>
    <property type="match status" value="1"/>
</dbReference>
<evidence type="ECO:0000256" key="6">
    <source>
        <dbReference type="ARBA" id="ARBA00023136"/>
    </source>
</evidence>
<dbReference type="SUPFAM" id="SSF56935">
    <property type="entry name" value="Porins"/>
    <property type="match status" value="1"/>
</dbReference>
<reference evidence="12 13" key="1">
    <citation type="submission" date="2019-01" db="EMBL/GenBank/DDBJ databases">
        <authorList>
            <person name="Zhang S."/>
        </authorList>
    </citation>
    <scope>NUCLEOTIDE SEQUENCE [LARGE SCALE GENOMIC DNA]</scope>
    <source>
        <strain evidence="12 13">1626</strain>
    </source>
</reference>
<keyword evidence="5 9" id="KW-0798">TonB box</keyword>
<dbReference type="OrthoDB" id="6276154at2"/>
<evidence type="ECO:0000259" key="10">
    <source>
        <dbReference type="Pfam" id="PF00593"/>
    </source>
</evidence>
<dbReference type="InterPro" id="IPR000531">
    <property type="entry name" value="Beta-barrel_TonB"/>
</dbReference>
<keyword evidence="7 8" id="KW-0998">Cell outer membrane</keyword>
<feature type="domain" description="TonB-dependent receptor-like beta-barrel" evidence="10">
    <location>
        <begin position="330"/>
        <end position="907"/>
    </location>
</feature>
<evidence type="ECO:0000256" key="1">
    <source>
        <dbReference type="ARBA" id="ARBA00004571"/>
    </source>
</evidence>
<dbReference type="PANTHER" id="PTHR47234:SF2">
    <property type="entry name" value="TONB-DEPENDENT RECEPTOR"/>
    <property type="match status" value="1"/>
</dbReference>
<evidence type="ECO:0000256" key="5">
    <source>
        <dbReference type="ARBA" id="ARBA00023077"/>
    </source>
</evidence>
<dbReference type="CDD" id="cd01347">
    <property type="entry name" value="ligand_gated_channel"/>
    <property type="match status" value="1"/>
</dbReference>
<evidence type="ECO:0000313" key="13">
    <source>
        <dbReference type="Proteomes" id="UP000298681"/>
    </source>
</evidence>
<feature type="domain" description="TonB-dependent receptor plug" evidence="11">
    <location>
        <begin position="56"/>
        <end position="168"/>
    </location>
</feature>